<sequence>MTLYYPKKHINNQFRRDIFPLLKPFLKPETFTDAERMALYGVSDQDYKFVNTIQDAKVAILPMSWNYYYSTNQLSVAKDFIEDTQKYNKPIWIAMLGDFGLPIPDYSNSVVFRASGYQSKLSNSHQGMPVFINDPLQTYYSQSHIFKRPYHKKPTIGFCGQASTSAITRAKELVNIAGRNLAYYIKQRPYKPEKLTSSSFFRGQSLRACQQSTLVRTNFIVRNQYRAGAKTVAERHASSVAFYDNMKTSDYIICARGAGNFSVRLYETLAMGRIPVYINTDGLLPLQDTIDWKKHMVWVEEDELDMIGQKVFDFHANLNPNQFDKLCQENRMLWKNILQLKGFFNKAIETFLK</sequence>
<dbReference type="Pfam" id="PF03016">
    <property type="entry name" value="Exostosin_GT47"/>
    <property type="match status" value="1"/>
</dbReference>
<reference evidence="2 3" key="1">
    <citation type="submission" date="2018-12" db="EMBL/GenBank/DDBJ databases">
        <title>Mangrovimonas spongiae sp. nov., a novel member of the genus Mangrovimonas isolated from marine sponge.</title>
        <authorList>
            <person name="Zhuang L."/>
            <person name="Luo L."/>
        </authorList>
    </citation>
    <scope>NUCLEOTIDE SEQUENCE [LARGE SCALE GENOMIC DNA]</scope>
    <source>
        <strain evidence="2 3">HN-E26</strain>
    </source>
</reference>
<protein>
    <recommendedName>
        <fullName evidence="1">Exostosin GT47 domain-containing protein</fullName>
    </recommendedName>
</protein>
<evidence type="ECO:0000313" key="2">
    <source>
        <dbReference type="EMBL" id="RSK40494.1"/>
    </source>
</evidence>
<dbReference type="RefSeq" id="WP_125467409.1">
    <property type="nucleotide sequence ID" value="NZ_RWBG01000002.1"/>
</dbReference>
<dbReference type="AlphaFoldDB" id="A0A428K2J7"/>
<dbReference type="OrthoDB" id="1416011at2"/>
<evidence type="ECO:0000259" key="1">
    <source>
        <dbReference type="Pfam" id="PF03016"/>
    </source>
</evidence>
<evidence type="ECO:0000313" key="3">
    <source>
        <dbReference type="Proteomes" id="UP000270620"/>
    </source>
</evidence>
<gene>
    <name evidence="2" type="ORF">EJA19_05830</name>
</gene>
<keyword evidence="3" id="KW-1185">Reference proteome</keyword>
<dbReference type="GO" id="GO:0016757">
    <property type="term" value="F:glycosyltransferase activity"/>
    <property type="evidence" value="ECO:0007669"/>
    <property type="project" value="InterPro"/>
</dbReference>
<dbReference type="PANTHER" id="PTHR11062">
    <property type="entry name" value="EXOSTOSIN HEPARAN SULFATE GLYCOSYLTRANSFERASE -RELATED"/>
    <property type="match status" value="1"/>
</dbReference>
<dbReference type="Proteomes" id="UP000270620">
    <property type="component" value="Unassembled WGS sequence"/>
</dbReference>
<accession>A0A428K2J7</accession>
<organism evidence="2 3">
    <name type="scientific">Mangrovimonas spongiae</name>
    <dbReference type="NCBI Taxonomy" id="2494697"/>
    <lineage>
        <taxon>Bacteria</taxon>
        <taxon>Pseudomonadati</taxon>
        <taxon>Bacteroidota</taxon>
        <taxon>Flavobacteriia</taxon>
        <taxon>Flavobacteriales</taxon>
        <taxon>Flavobacteriaceae</taxon>
        <taxon>Mangrovimonas</taxon>
    </lineage>
</organism>
<name>A0A428K2J7_9FLAO</name>
<comment type="caution">
    <text evidence="2">The sequence shown here is derived from an EMBL/GenBank/DDBJ whole genome shotgun (WGS) entry which is preliminary data.</text>
</comment>
<proteinExistence type="predicted"/>
<dbReference type="InterPro" id="IPR040911">
    <property type="entry name" value="Exostosin_GT47"/>
</dbReference>
<dbReference type="EMBL" id="RWBG01000002">
    <property type="protein sequence ID" value="RSK40494.1"/>
    <property type="molecule type" value="Genomic_DNA"/>
</dbReference>
<dbReference type="InterPro" id="IPR004263">
    <property type="entry name" value="Exostosin"/>
</dbReference>
<feature type="domain" description="Exostosin GT47" evidence="1">
    <location>
        <begin position="197"/>
        <end position="304"/>
    </location>
</feature>